<reference evidence="2 3" key="1">
    <citation type="submission" date="2019-01" db="EMBL/GenBank/DDBJ databases">
        <title>Altererythrobacter rhizovicinus sp. nov., isolated from the rhizosphere soil of Haloxylon ammodendron.</title>
        <authorList>
            <person name="Li H.-P."/>
            <person name="Gou J.-Y."/>
            <person name="Yao D."/>
            <person name="Han Q.-Q."/>
            <person name="Shao K.-Z."/>
            <person name="Zhao Q."/>
            <person name="Zhang J.-L."/>
        </authorList>
    </citation>
    <scope>NUCLEOTIDE SEQUENCE [LARGE SCALE GENOMIC DNA]</scope>
    <source>
        <strain evidence="2 3">AY-3R</strain>
    </source>
</reference>
<dbReference type="Proteomes" id="UP000293623">
    <property type="component" value="Unassembled WGS sequence"/>
</dbReference>
<dbReference type="EMBL" id="SDPV01000002">
    <property type="protein sequence ID" value="RXZ64952.1"/>
    <property type="molecule type" value="Genomic_DNA"/>
</dbReference>
<dbReference type="Pfam" id="PF11188">
    <property type="entry name" value="DUF2975"/>
    <property type="match status" value="1"/>
</dbReference>
<dbReference type="InterPro" id="IPR021354">
    <property type="entry name" value="DUF2975"/>
</dbReference>
<gene>
    <name evidence="2" type="ORF">ETX26_14005</name>
</gene>
<feature type="transmembrane region" description="Helical" evidence="1">
    <location>
        <begin position="151"/>
        <end position="174"/>
    </location>
</feature>
<feature type="transmembrane region" description="Helical" evidence="1">
    <location>
        <begin position="186"/>
        <end position="204"/>
    </location>
</feature>
<dbReference type="AlphaFoldDB" id="A0A4Q2KN32"/>
<sequence>MPPALSTGRQISKTKRHIVFRYYRLTIRPGDIIDYRYQLLKGRIIMKDPLLRLSRFAIWIMAGVFAAGGALLLIGLVTYIVWQTGALGLMPPSASALAPEHLSELPLALLLALLASGIALFFALQLGRIVDSVGAGDPFSCLNADRLRTMALLAIAYQAVSFGLFSIGITVARMEPMEALVSGEDISLNGLMLALVLFILARVFRQGATMREDLEGTV</sequence>
<feature type="transmembrane region" description="Helical" evidence="1">
    <location>
        <begin position="107"/>
        <end position="130"/>
    </location>
</feature>
<evidence type="ECO:0000313" key="2">
    <source>
        <dbReference type="EMBL" id="RXZ64952.1"/>
    </source>
</evidence>
<evidence type="ECO:0000313" key="3">
    <source>
        <dbReference type="Proteomes" id="UP000293623"/>
    </source>
</evidence>
<keyword evidence="3" id="KW-1185">Reference proteome</keyword>
<name>A0A4Q2KN32_9SPHN</name>
<keyword evidence="1" id="KW-0812">Transmembrane</keyword>
<comment type="caution">
    <text evidence="2">The sequence shown here is derived from an EMBL/GenBank/DDBJ whole genome shotgun (WGS) entry which is preliminary data.</text>
</comment>
<feature type="transmembrane region" description="Helical" evidence="1">
    <location>
        <begin position="56"/>
        <end position="82"/>
    </location>
</feature>
<protein>
    <submittedName>
        <fullName evidence="2">DUF2975 domain-containing protein</fullName>
    </submittedName>
</protein>
<evidence type="ECO:0000256" key="1">
    <source>
        <dbReference type="SAM" id="Phobius"/>
    </source>
</evidence>
<keyword evidence="1" id="KW-1133">Transmembrane helix</keyword>
<keyword evidence="1" id="KW-0472">Membrane</keyword>
<accession>A0A4Q2KN32</accession>
<organism evidence="2 3">
    <name type="scientific">Pelagerythrobacter rhizovicinus</name>
    <dbReference type="NCBI Taxonomy" id="2268576"/>
    <lineage>
        <taxon>Bacteria</taxon>
        <taxon>Pseudomonadati</taxon>
        <taxon>Pseudomonadota</taxon>
        <taxon>Alphaproteobacteria</taxon>
        <taxon>Sphingomonadales</taxon>
        <taxon>Erythrobacteraceae</taxon>
        <taxon>Pelagerythrobacter</taxon>
    </lineage>
</organism>
<proteinExistence type="predicted"/>